<dbReference type="RefSeq" id="WP_135443064.1">
    <property type="nucleotide sequence ID" value="NZ_SRLE01000006.1"/>
</dbReference>
<dbReference type="SUPFAM" id="SSF53335">
    <property type="entry name" value="S-adenosyl-L-methionine-dependent methyltransferases"/>
    <property type="match status" value="1"/>
</dbReference>
<name>A0A4Z0M4B0_9GAMM</name>
<evidence type="ECO:0000313" key="2">
    <source>
        <dbReference type="Proteomes" id="UP000298050"/>
    </source>
</evidence>
<dbReference type="Pfam" id="PF13489">
    <property type="entry name" value="Methyltransf_23"/>
    <property type="match status" value="1"/>
</dbReference>
<keyword evidence="2" id="KW-1185">Reference proteome</keyword>
<sequence length="214" mass="24352">MSDTLRCPLCDGQALLPFHRDRRREYLRCGRCALVCVPPRYHLDAAREKAEYDLHRNAPDDAGYRRFLGRLAQPLLAHLPPAARGLDFGCGPGPALAAMLEEAGHSVALYDPFYFPESAALERRYQFITATEVVEHLRAPGQELARLWGLLEPGGVFGIMTKLVLDADAFANWHYKNDPTHICFFSEQTWQWWAGEYGARLQRHGADVMLLWRD</sequence>
<proteinExistence type="predicted"/>
<reference evidence="1 2" key="1">
    <citation type="submission" date="2019-04" db="EMBL/GenBank/DDBJ databases">
        <title>Taxonomy of novel Haliea sp. from mangrove soil of West Coast of India.</title>
        <authorList>
            <person name="Verma A."/>
            <person name="Kumar P."/>
            <person name="Krishnamurthi S."/>
        </authorList>
    </citation>
    <scope>NUCLEOTIDE SEQUENCE [LARGE SCALE GENOMIC DNA]</scope>
    <source>
        <strain evidence="1 2">SAOS-164</strain>
    </source>
</reference>
<dbReference type="GO" id="GO:0008168">
    <property type="term" value="F:methyltransferase activity"/>
    <property type="evidence" value="ECO:0007669"/>
    <property type="project" value="UniProtKB-KW"/>
</dbReference>
<evidence type="ECO:0000313" key="1">
    <source>
        <dbReference type="EMBL" id="TGD74280.1"/>
    </source>
</evidence>
<dbReference type="EMBL" id="SRLE01000006">
    <property type="protein sequence ID" value="TGD74280.1"/>
    <property type="molecule type" value="Genomic_DNA"/>
</dbReference>
<gene>
    <name evidence="1" type="ORF">E4634_09165</name>
</gene>
<dbReference type="OrthoDB" id="9791944at2"/>
<keyword evidence="1" id="KW-0489">Methyltransferase</keyword>
<comment type="caution">
    <text evidence="1">The sequence shown here is derived from an EMBL/GenBank/DDBJ whole genome shotgun (WGS) entry which is preliminary data.</text>
</comment>
<dbReference type="Proteomes" id="UP000298050">
    <property type="component" value="Unassembled WGS sequence"/>
</dbReference>
<dbReference type="GO" id="GO:0032259">
    <property type="term" value="P:methylation"/>
    <property type="evidence" value="ECO:0007669"/>
    <property type="project" value="UniProtKB-KW"/>
</dbReference>
<keyword evidence="1" id="KW-0808">Transferase</keyword>
<dbReference type="AlphaFoldDB" id="A0A4Z0M4B0"/>
<protein>
    <submittedName>
        <fullName evidence="1">Class I SAM-dependent methyltransferase</fullName>
    </submittedName>
</protein>
<dbReference type="Gene3D" id="3.40.50.150">
    <property type="entry name" value="Vaccinia Virus protein VP39"/>
    <property type="match status" value="2"/>
</dbReference>
<organism evidence="1 2">
    <name type="scientific">Mangrovimicrobium sediminis</name>
    <dbReference type="NCBI Taxonomy" id="2562682"/>
    <lineage>
        <taxon>Bacteria</taxon>
        <taxon>Pseudomonadati</taxon>
        <taxon>Pseudomonadota</taxon>
        <taxon>Gammaproteobacteria</taxon>
        <taxon>Cellvibrionales</taxon>
        <taxon>Halieaceae</taxon>
        <taxon>Mangrovimicrobium</taxon>
    </lineage>
</organism>
<dbReference type="InterPro" id="IPR029063">
    <property type="entry name" value="SAM-dependent_MTases_sf"/>
</dbReference>
<accession>A0A4Z0M4B0</accession>